<dbReference type="EMBL" id="AYZJ01000018">
    <property type="protein sequence ID" value="KRN25182.1"/>
    <property type="molecule type" value="Genomic_DNA"/>
</dbReference>
<evidence type="ECO:0000256" key="1">
    <source>
        <dbReference type="ARBA" id="ARBA00022676"/>
    </source>
</evidence>
<protein>
    <submittedName>
        <fullName evidence="4">Poly(Glycerol-phosphate) alpha-glucosyltransferase</fullName>
    </submittedName>
</protein>
<dbReference type="RefSeq" id="WP_056989077.1">
    <property type="nucleotide sequence ID" value="NZ_AYZJ01000018.1"/>
</dbReference>
<keyword evidence="2 4" id="KW-0808">Transferase</keyword>
<dbReference type="AlphaFoldDB" id="A0A0R2FAR3"/>
<evidence type="ECO:0000256" key="2">
    <source>
        <dbReference type="ARBA" id="ARBA00022679"/>
    </source>
</evidence>
<dbReference type="InterPro" id="IPR001296">
    <property type="entry name" value="Glyco_trans_1"/>
</dbReference>
<accession>A0A0R2FAR3</accession>
<gene>
    <name evidence="4" type="ORF">FC75_GL000934</name>
</gene>
<keyword evidence="1" id="KW-0328">Glycosyltransferase</keyword>
<dbReference type="STRING" id="1423730.FC75_GL000934"/>
<dbReference type="PATRIC" id="fig|1423730.4.peg.984"/>
<dbReference type="Proteomes" id="UP000050865">
    <property type="component" value="Unassembled WGS sequence"/>
</dbReference>
<dbReference type="Gene3D" id="3.40.50.2000">
    <property type="entry name" value="Glycogen Phosphorylase B"/>
    <property type="match status" value="3"/>
</dbReference>
<dbReference type="SUPFAM" id="SSF53756">
    <property type="entry name" value="UDP-Glycosyltransferase/glycogen phosphorylase"/>
    <property type="match status" value="1"/>
</dbReference>
<keyword evidence="5" id="KW-1185">Reference proteome</keyword>
<feature type="domain" description="Glycosyl transferase family 1" evidence="3">
    <location>
        <begin position="317"/>
        <end position="480"/>
    </location>
</feature>
<dbReference type="GO" id="GO:0016757">
    <property type="term" value="F:glycosyltransferase activity"/>
    <property type="evidence" value="ECO:0007669"/>
    <property type="project" value="UniProtKB-KW"/>
</dbReference>
<evidence type="ECO:0000259" key="3">
    <source>
        <dbReference type="Pfam" id="PF00534"/>
    </source>
</evidence>
<sequence length="508" mass="58200">MFYFIGNTLGTQITGIESAQLKRLKLFAQFGEPAKLVTADRQMNRAETAVKYGLNASSYVNLLDFVCGIPFDYHARVTLASLGVASPHVRRRLSPNEVDYYDGNQLVETIYHKSLSEQVQLIRYYDAKGRYRIEEEFDSRGFVGVRRFYDENQQMTHRDYLSPAGRLCLRVFISNSRDSSIAAIQVFEPDGRLIQLSGEQTLRRYFFDKLNLTTERNVFVSDRTRKNGWALEHMTTNAFKLFHLHNVHAQNLRSDPASTRWNESYRQALNNLDLWQGGIVLTDQQLADVTRTLPRSKFFKVPAVVITQERLSAPHVSLKQRTPGKIVAVARIDRQKNLEELVQIIALIHQQRADVTLDIWGLVQDRDYQAKIEFLIQQLHLTQVVKMRGFSDNIGQAYDQAQLMILTSRVEGTVLALAEAQSHGVPVISYDFKYGPREFIIPGENGAIVPVGARQNAAELALTWLNDAATWQQYSEGAYRDSRRYDAETVFGYWRHVKTQSAIFYGKE</sequence>
<reference evidence="4 5" key="1">
    <citation type="journal article" date="2015" name="Genome Announc.">
        <title>Expanding the biotechnology potential of lactobacilli through comparative genomics of 213 strains and associated genera.</title>
        <authorList>
            <person name="Sun Z."/>
            <person name="Harris H.M."/>
            <person name="McCann A."/>
            <person name="Guo C."/>
            <person name="Argimon S."/>
            <person name="Zhang W."/>
            <person name="Yang X."/>
            <person name="Jeffery I.B."/>
            <person name="Cooney J.C."/>
            <person name="Kagawa T.F."/>
            <person name="Liu W."/>
            <person name="Song Y."/>
            <person name="Salvetti E."/>
            <person name="Wrobel A."/>
            <person name="Rasinkangas P."/>
            <person name="Parkhill J."/>
            <person name="Rea M.C."/>
            <person name="O'Sullivan O."/>
            <person name="Ritari J."/>
            <person name="Douillard F.P."/>
            <person name="Paul Ross R."/>
            <person name="Yang R."/>
            <person name="Briner A.E."/>
            <person name="Felis G.E."/>
            <person name="de Vos W.M."/>
            <person name="Barrangou R."/>
            <person name="Klaenhammer T.R."/>
            <person name="Caufield P.W."/>
            <person name="Cui Y."/>
            <person name="Zhang H."/>
            <person name="O'Toole P.W."/>
        </authorList>
    </citation>
    <scope>NUCLEOTIDE SEQUENCE [LARGE SCALE GENOMIC DNA]</scope>
    <source>
        <strain evidence="4 5">DSM 22697</strain>
    </source>
</reference>
<proteinExistence type="predicted"/>
<evidence type="ECO:0000313" key="4">
    <source>
        <dbReference type="EMBL" id="KRN25182.1"/>
    </source>
</evidence>
<dbReference type="PANTHER" id="PTHR12526:SF629">
    <property type="entry name" value="TEICHURONIC ACID BIOSYNTHESIS GLYCOSYLTRANSFERASE TUAH-RELATED"/>
    <property type="match status" value="1"/>
</dbReference>
<comment type="caution">
    <text evidence="4">The sequence shown here is derived from an EMBL/GenBank/DDBJ whole genome shotgun (WGS) entry which is preliminary data.</text>
</comment>
<dbReference type="Pfam" id="PF00534">
    <property type="entry name" value="Glycos_transf_1"/>
    <property type="match status" value="1"/>
</dbReference>
<organism evidence="4 5">
    <name type="scientific">Lacticaseibacillus camelliae DSM 22697 = JCM 13995</name>
    <dbReference type="NCBI Taxonomy" id="1423730"/>
    <lineage>
        <taxon>Bacteria</taxon>
        <taxon>Bacillati</taxon>
        <taxon>Bacillota</taxon>
        <taxon>Bacilli</taxon>
        <taxon>Lactobacillales</taxon>
        <taxon>Lactobacillaceae</taxon>
        <taxon>Lacticaseibacillus</taxon>
    </lineage>
</organism>
<evidence type="ECO:0000313" key="5">
    <source>
        <dbReference type="Proteomes" id="UP000050865"/>
    </source>
</evidence>
<name>A0A0R2FAR3_9LACO</name>
<dbReference type="PANTHER" id="PTHR12526">
    <property type="entry name" value="GLYCOSYLTRANSFERASE"/>
    <property type="match status" value="1"/>
</dbReference>